<dbReference type="EMBL" id="JAGFBS010000006">
    <property type="protein sequence ID" value="KAG6378960.1"/>
    <property type="molecule type" value="Genomic_DNA"/>
</dbReference>
<dbReference type="InterPro" id="IPR013154">
    <property type="entry name" value="ADH-like_N"/>
</dbReference>
<dbReference type="InterPro" id="IPR013149">
    <property type="entry name" value="ADH-like_C"/>
</dbReference>
<dbReference type="InterPro" id="IPR020843">
    <property type="entry name" value="ER"/>
</dbReference>
<comment type="caution">
    <text evidence="2">The sequence shown here is derived from an EMBL/GenBank/DDBJ whole genome shotgun (WGS) entry which is preliminary data.</text>
</comment>
<dbReference type="Pfam" id="PF08240">
    <property type="entry name" value="ADH_N"/>
    <property type="match status" value="1"/>
</dbReference>
<dbReference type="Proteomes" id="UP000683000">
    <property type="component" value="Unassembled WGS sequence"/>
</dbReference>
<proteinExistence type="predicted"/>
<dbReference type="SUPFAM" id="SSF50129">
    <property type="entry name" value="GroES-like"/>
    <property type="match status" value="1"/>
</dbReference>
<keyword evidence="3" id="KW-1185">Reference proteome</keyword>
<dbReference type="SMART" id="SM00829">
    <property type="entry name" value="PKS_ER"/>
    <property type="match status" value="1"/>
</dbReference>
<dbReference type="Pfam" id="PF00107">
    <property type="entry name" value="ADH_zinc_N"/>
    <property type="match status" value="1"/>
</dbReference>
<organism evidence="2 3">
    <name type="scientific">Boletus reticuloceps</name>
    <dbReference type="NCBI Taxonomy" id="495285"/>
    <lineage>
        <taxon>Eukaryota</taxon>
        <taxon>Fungi</taxon>
        <taxon>Dikarya</taxon>
        <taxon>Basidiomycota</taxon>
        <taxon>Agaricomycotina</taxon>
        <taxon>Agaricomycetes</taxon>
        <taxon>Agaricomycetidae</taxon>
        <taxon>Boletales</taxon>
        <taxon>Boletineae</taxon>
        <taxon>Boletaceae</taxon>
        <taxon>Boletoideae</taxon>
        <taxon>Boletus</taxon>
    </lineage>
</organism>
<protein>
    <submittedName>
        <fullName evidence="2">Chaperonin 10-like protein</fullName>
    </submittedName>
</protein>
<evidence type="ECO:0000313" key="2">
    <source>
        <dbReference type="EMBL" id="KAG6378960.1"/>
    </source>
</evidence>
<dbReference type="InterPro" id="IPR047122">
    <property type="entry name" value="Trans-enoyl_RdTase-like"/>
</dbReference>
<dbReference type="InterPro" id="IPR011032">
    <property type="entry name" value="GroES-like_sf"/>
</dbReference>
<dbReference type="Gene3D" id="3.40.50.720">
    <property type="entry name" value="NAD(P)-binding Rossmann-like Domain"/>
    <property type="match status" value="1"/>
</dbReference>
<dbReference type="GO" id="GO:0016651">
    <property type="term" value="F:oxidoreductase activity, acting on NAD(P)H"/>
    <property type="evidence" value="ECO:0007669"/>
    <property type="project" value="InterPro"/>
</dbReference>
<sequence>MTTQKALWLPNIGAEYTLGQNEIPEPGPGEVLVQLEAIALNALDWKVQQSGFFMVKEYPAIVGEDGAGVVRKVGDGVTNLSQGDKVSVLSSRGACRRAGTHYSHIVRFFLTSFGNKYATCQEYCLTNAQLAVKIPPSISFEQAASVSAGFIPFAVATYAQQPQGLGFIPPFEEGGLGRYAGQPILSGFSPIITTASLHNKDFLISLGATHVLDRTIPVTALRDQIAQIPTVPLTYIFDAVSLEETQQTALSLLAPGGTLIVVTFPSVNGDQDNKKVRVVIGTFHLPENHAVGVKFSIALTKWLEEGTIKPNKIEVLPGG</sequence>
<feature type="domain" description="Enoyl reductase (ER)" evidence="1">
    <location>
        <begin position="13"/>
        <end position="318"/>
    </location>
</feature>
<dbReference type="PANTHER" id="PTHR45348:SF2">
    <property type="entry name" value="ZINC-TYPE ALCOHOL DEHYDROGENASE-LIKE PROTEIN C2E1P3.01"/>
    <property type="match status" value="1"/>
</dbReference>
<gene>
    <name evidence="2" type="ORF">JVT61DRAFT_13247</name>
</gene>
<name>A0A8I2YVK4_9AGAM</name>
<evidence type="ECO:0000259" key="1">
    <source>
        <dbReference type="SMART" id="SM00829"/>
    </source>
</evidence>
<dbReference type="SUPFAM" id="SSF51735">
    <property type="entry name" value="NAD(P)-binding Rossmann-fold domains"/>
    <property type="match status" value="1"/>
</dbReference>
<dbReference type="Gene3D" id="3.90.180.10">
    <property type="entry name" value="Medium-chain alcohol dehydrogenases, catalytic domain"/>
    <property type="match status" value="1"/>
</dbReference>
<dbReference type="PANTHER" id="PTHR45348">
    <property type="entry name" value="HYPOTHETICAL OXIDOREDUCTASE (EUROFUNG)"/>
    <property type="match status" value="1"/>
</dbReference>
<dbReference type="AlphaFoldDB" id="A0A8I2YVK4"/>
<dbReference type="InterPro" id="IPR036291">
    <property type="entry name" value="NAD(P)-bd_dom_sf"/>
</dbReference>
<reference evidence="2" key="1">
    <citation type="submission" date="2021-03" db="EMBL/GenBank/DDBJ databases">
        <title>Evolutionary innovations through gain and loss of genes in the ectomycorrhizal Boletales.</title>
        <authorList>
            <person name="Wu G."/>
            <person name="Miyauchi S."/>
            <person name="Morin E."/>
            <person name="Yang Z.-L."/>
            <person name="Xu J."/>
            <person name="Martin F.M."/>
        </authorList>
    </citation>
    <scope>NUCLEOTIDE SEQUENCE</scope>
    <source>
        <strain evidence="2">BR01</strain>
    </source>
</reference>
<dbReference type="CDD" id="cd08249">
    <property type="entry name" value="enoyl_reductase_like"/>
    <property type="match status" value="1"/>
</dbReference>
<evidence type="ECO:0000313" key="3">
    <source>
        <dbReference type="Proteomes" id="UP000683000"/>
    </source>
</evidence>
<dbReference type="OrthoDB" id="3233595at2759"/>
<accession>A0A8I2YVK4</accession>